<evidence type="ECO:0000256" key="1">
    <source>
        <dbReference type="ARBA" id="ARBA00023015"/>
    </source>
</evidence>
<dbReference type="InterPro" id="IPR050679">
    <property type="entry name" value="Bact_HTH_transcr_reg"/>
</dbReference>
<sequence length="254" mass="28206">MPRDTPYLQVADALRARVQAGEWAVGDKLPSRARFAEEYGVGQSVAQRAMERLIIEGILEGRAGSGTYVRKARERRRMVRSRHREQRNGSPFRANMRDQGAAGVWECNSAARVPATEDIAERLAIEPGDLCVVTDYEFLADGQPVQLAKSWEPMAITGGTPVLLPEMGPKGKAGVVERMNSIGVHIVTALEVPRPARATREHANLLGISVGDLVTQLERTYYDNEGRPVETADIIVPDIRWEIAYEIDVDRSRF</sequence>
<keyword evidence="3" id="KW-0804">Transcription</keyword>
<dbReference type="EMBL" id="CP134500">
    <property type="protein sequence ID" value="WNF26706.1"/>
    <property type="molecule type" value="Genomic_DNA"/>
</dbReference>
<dbReference type="PANTHER" id="PTHR44846">
    <property type="entry name" value="MANNOSYL-D-GLYCERATE TRANSPORT/METABOLISM SYSTEM REPRESSOR MNGR-RELATED"/>
    <property type="match status" value="1"/>
</dbReference>
<dbReference type="SMART" id="SM00345">
    <property type="entry name" value="HTH_GNTR"/>
    <property type="match status" value="1"/>
</dbReference>
<dbReference type="Pfam" id="PF00392">
    <property type="entry name" value="GntR"/>
    <property type="match status" value="1"/>
</dbReference>
<keyword evidence="6" id="KW-1185">Reference proteome</keyword>
<proteinExistence type="predicted"/>
<evidence type="ECO:0000313" key="5">
    <source>
        <dbReference type="EMBL" id="WNF26706.1"/>
    </source>
</evidence>
<dbReference type="InterPro" id="IPR036388">
    <property type="entry name" value="WH-like_DNA-bd_sf"/>
</dbReference>
<evidence type="ECO:0000259" key="4">
    <source>
        <dbReference type="PROSITE" id="PS50949"/>
    </source>
</evidence>
<dbReference type="InterPro" id="IPR000524">
    <property type="entry name" value="Tscrpt_reg_HTH_GntR"/>
</dbReference>
<evidence type="ECO:0000256" key="3">
    <source>
        <dbReference type="ARBA" id="ARBA00023163"/>
    </source>
</evidence>
<dbReference type="SMART" id="SM00866">
    <property type="entry name" value="UTRA"/>
    <property type="match status" value="1"/>
</dbReference>
<reference evidence="5 6" key="1">
    <citation type="submission" date="2023-09" db="EMBL/GenBank/DDBJ databases">
        <title>Genome completion map analysis of the actinomycetes C11-1.</title>
        <authorList>
            <person name="Qin P."/>
            <person name="Guan P."/>
        </authorList>
    </citation>
    <scope>NUCLEOTIDE SEQUENCE [LARGE SCALE GENOMIC DNA]</scope>
    <source>
        <strain evidence="5 6">C11-1</strain>
    </source>
</reference>
<organism evidence="5 6">
    <name type="scientific">Streptomyces durocortorensis</name>
    <dbReference type="NCBI Taxonomy" id="2811104"/>
    <lineage>
        <taxon>Bacteria</taxon>
        <taxon>Bacillati</taxon>
        <taxon>Actinomycetota</taxon>
        <taxon>Actinomycetes</taxon>
        <taxon>Kitasatosporales</taxon>
        <taxon>Streptomycetaceae</taxon>
        <taxon>Streptomyces</taxon>
    </lineage>
</organism>
<dbReference type="PROSITE" id="PS50949">
    <property type="entry name" value="HTH_GNTR"/>
    <property type="match status" value="1"/>
</dbReference>
<dbReference type="SUPFAM" id="SSF46785">
    <property type="entry name" value="Winged helix' DNA-binding domain"/>
    <property type="match status" value="1"/>
</dbReference>
<name>A0ABY9VVE6_9ACTN</name>
<dbReference type="Proteomes" id="UP001303236">
    <property type="component" value="Chromosome"/>
</dbReference>
<dbReference type="Pfam" id="PF07702">
    <property type="entry name" value="UTRA"/>
    <property type="match status" value="1"/>
</dbReference>
<evidence type="ECO:0000313" key="6">
    <source>
        <dbReference type="Proteomes" id="UP001303236"/>
    </source>
</evidence>
<feature type="domain" description="HTH gntR-type" evidence="4">
    <location>
        <begin position="4"/>
        <end position="72"/>
    </location>
</feature>
<evidence type="ECO:0000256" key="2">
    <source>
        <dbReference type="ARBA" id="ARBA00023125"/>
    </source>
</evidence>
<dbReference type="CDD" id="cd07377">
    <property type="entry name" value="WHTH_GntR"/>
    <property type="match status" value="1"/>
</dbReference>
<dbReference type="InterPro" id="IPR028978">
    <property type="entry name" value="Chorismate_lyase_/UTRA_dom_sf"/>
</dbReference>
<dbReference type="PANTHER" id="PTHR44846:SF17">
    <property type="entry name" value="GNTR-FAMILY TRANSCRIPTIONAL REGULATOR"/>
    <property type="match status" value="1"/>
</dbReference>
<keyword evidence="1" id="KW-0805">Transcription regulation</keyword>
<keyword evidence="2" id="KW-0238">DNA-binding</keyword>
<gene>
    <name evidence="5" type="ORF">RI138_07555</name>
</gene>
<dbReference type="Gene3D" id="3.40.1410.10">
    <property type="entry name" value="Chorismate lyase-like"/>
    <property type="match status" value="1"/>
</dbReference>
<dbReference type="Gene3D" id="1.10.10.10">
    <property type="entry name" value="Winged helix-like DNA-binding domain superfamily/Winged helix DNA-binding domain"/>
    <property type="match status" value="1"/>
</dbReference>
<protein>
    <submittedName>
        <fullName evidence="5">GntR family transcriptional regulator</fullName>
    </submittedName>
</protein>
<dbReference type="SUPFAM" id="SSF64288">
    <property type="entry name" value="Chorismate lyase-like"/>
    <property type="match status" value="1"/>
</dbReference>
<dbReference type="InterPro" id="IPR036390">
    <property type="entry name" value="WH_DNA-bd_sf"/>
</dbReference>
<dbReference type="InterPro" id="IPR011663">
    <property type="entry name" value="UTRA"/>
</dbReference>
<accession>A0ABY9VVE6</accession>